<evidence type="ECO:0000256" key="1">
    <source>
        <dbReference type="SAM" id="SignalP"/>
    </source>
</evidence>
<dbReference type="Proteomes" id="UP000807370">
    <property type="component" value="Unassembled WGS sequence"/>
</dbReference>
<protein>
    <submittedName>
        <fullName evidence="2">Uncharacterized protein</fullName>
    </submittedName>
</protein>
<feature type="chain" id="PRO_5047406925" evidence="1">
    <location>
        <begin position="21"/>
        <end position="113"/>
    </location>
</feature>
<evidence type="ECO:0000313" key="3">
    <source>
        <dbReference type="Proteomes" id="UP000807370"/>
    </source>
</evidence>
<dbReference type="EMBL" id="JACCHP010000005">
    <property type="protein sequence ID" value="MBH5397914.1"/>
    <property type="molecule type" value="Genomic_DNA"/>
</dbReference>
<reference evidence="2 3" key="1">
    <citation type="submission" date="2020-07" db="EMBL/GenBank/DDBJ databases">
        <title>Bradyrhizobium diversity isolated from nodules of indigenous legumes of Western Australia.</title>
        <authorList>
            <person name="Klepa M.S."/>
        </authorList>
    </citation>
    <scope>NUCLEOTIDE SEQUENCE [LARGE SCALE GENOMIC DNA]</scope>
    <source>
        <strain evidence="2 3">CNPSo 4010</strain>
    </source>
</reference>
<sequence>MLRWMVPALAMMLMVPAAMAADLPVYKRRAAGPPPDPPQVYVETDPDALISPAYGIGSYIHNLPGTPLLPGSHTLPGYYGRPWSYDYQGAYYGGKQVDYFWRLPYACGVYGYC</sequence>
<dbReference type="RefSeq" id="WP_197959486.1">
    <property type="nucleotide sequence ID" value="NZ_JACCHP010000005.1"/>
</dbReference>
<comment type="caution">
    <text evidence="2">The sequence shown here is derived from an EMBL/GenBank/DDBJ whole genome shotgun (WGS) entry which is preliminary data.</text>
</comment>
<keyword evidence="1" id="KW-0732">Signal</keyword>
<name>A0ABS0PL22_9BRAD</name>
<keyword evidence="3" id="KW-1185">Reference proteome</keyword>
<proteinExistence type="predicted"/>
<evidence type="ECO:0000313" key="2">
    <source>
        <dbReference type="EMBL" id="MBH5397914.1"/>
    </source>
</evidence>
<feature type="signal peptide" evidence="1">
    <location>
        <begin position="1"/>
        <end position="20"/>
    </location>
</feature>
<gene>
    <name evidence="2" type="ORF">HZZ13_08925</name>
</gene>
<organism evidence="2 3">
    <name type="scientific">Bradyrhizobium agreste</name>
    <dbReference type="NCBI Taxonomy" id="2751811"/>
    <lineage>
        <taxon>Bacteria</taxon>
        <taxon>Pseudomonadati</taxon>
        <taxon>Pseudomonadota</taxon>
        <taxon>Alphaproteobacteria</taxon>
        <taxon>Hyphomicrobiales</taxon>
        <taxon>Nitrobacteraceae</taxon>
        <taxon>Bradyrhizobium</taxon>
    </lineage>
</organism>
<accession>A0ABS0PL22</accession>